<name>L8ECD8_HUMAN</name>
<gene>
    <name evidence="1" type="primary">PICALM</name>
</gene>
<proteinExistence type="predicted"/>
<dbReference type="AlphaFoldDB" id="L8ECD8"/>
<reference evidence="1" key="1">
    <citation type="journal article" date="2013" name="PLoS ONE">
        <title>Direct detection of alternative open reading frames translation products in human significantly expands the proteome.</title>
        <authorList>
            <person name="Vanderperre B."/>
            <person name="Lucier J.-F."/>
            <person name="Motard J."/>
            <person name="Tremblay G."/>
            <person name="Vanderperre S."/>
            <person name="Wisztorski M."/>
            <person name="Salzet M."/>
            <person name="Boisvert F.-M."/>
            <person name="Roucou X."/>
        </authorList>
    </citation>
    <scope>NUCLEOTIDE SEQUENCE</scope>
</reference>
<dbReference type="OrthoDB" id="44015at2759"/>
<accession>L8ECD8</accession>
<organism evidence="1">
    <name type="scientific">Homo sapiens</name>
    <name type="common">Human</name>
    <dbReference type="NCBI Taxonomy" id="9606"/>
    <lineage>
        <taxon>Eukaryota</taxon>
        <taxon>Metazoa</taxon>
        <taxon>Chordata</taxon>
        <taxon>Craniata</taxon>
        <taxon>Vertebrata</taxon>
        <taxon>Euteleostomi</taxon>
        <taxon>Mammalia</taxon>
        <taxon>Eutheria</taxon>
        <taxon>Euarchontoglires</taxon>
        <taxon>Primates</taxon>
        <taxon>Haplorrhini</taxon>
        <taxon>Catarrhini</taxon>
        <taxon>Hominidae</taxon>
        <taxon>Homo</taxon>
    </lineage>
</organism>
<evidence type="ECO:0000313" key="1">
    <source>
        <dbReference type="EMBL" id="CCQ43392.1"/>
    </source>
</evidence>
<dbReference type="ChiTaRS" id="PICALM">
    <property type="organism name" value="human"/>
</dbReference>
<dbReference type="EMBL" id="HF583895">
    <property type="protein sequence ID" value="CCQ43392.1"/>
    <property type="molecule type" value="Genomic_DNA"/>
</dbReference>
<sequence>MFTFPFLQMYLLLLLGHLLMKCLLDSLLLQLHSHTLQLALMLTLNLCLEINLQMLL</sequence>
<protein>
    <submittedName>
        <fullName evidence="1">Alternative protein PICALM</fullName>
    </submittedName>
</protein>